<reference evidence="1 2" key="1">
    <citation type="journal article" date="2012" name="Nature">
        <title>Repeated polyploidization of Gossypium genomes and the evolution of spinnable cotton fibres.</title>
        <authorList>
            <person name="Paterson A.H."/>
            <person name="Wendel J.F."/>
            <person name="Gundlach H."/>
            <person name="Guo H."/>
            <person name="Jenkins J."/>
            <person name="Jin D."/>
            <person name="Llewellyn D."/>
            <person name="Showmaker K.C."/>
            <person name="Shu S."/>
            <person name="Udall J."/>
            <person name="Yoo M.J."/>
            <person name="Byers R."/>
            <person name="Chen W."/>
            <person name="Doron-Faigenboim A."/>
            <person name="Duke M.V."/>
            <person name="Gong L."/>
            <person name="Grimwood J."/>
            <person name="Grover C."/>
            <person name="Grupp K."/>
            <person name="Hu G."/>
            <person name="Lee T.H."/>
            <person name="Li J."/>
            <person name="Lin L."/>
            <person name="Liu T."/>
            <person name="Marler B.S."/>
            <person name="Page J.T."/>
            <person name="Roberts A.W."/>
            <person name="Romanel E."/>
            <person name="Sanders W.S."/>
            <person name="Szadkowski E."/>
            <person name="Tan X."/>
            <person name="Tang H."/>
            <person name="Xu C."/>
            <person name="Wang J."/>
            <person name="Wang Z."/>
            <person name="Zhang D."/>
            <person name="Zhang L."/>
            <person name="Ashrafi H."/>
            <person name="Bedon F."/>
            <person name="Bowers J.E."/>
            <person name="Brubaker C.L."/>
            <person name="Chee P.W."/>
            <person name="Das S."/>
            <person name="Gingle A.R."/>
            <person name="Haigler C.H."/>
            <person name="Harker D."/>
            <person name="Hoffmann L.V."/>
            <person name="Hovav R."/>
            <person name="Jones D.C."/>
            <person name="Lemke C."/>
            <person name="Mansoor S."/>
            <person name="ur Rahman M."/>
            <person name="Rainville L.N."/>
            <person name="Rambani A."/>
            <person name="Reddy U.K."/>
            <person name="Rong J.K."/>
            <person name="Saranga Y."/>
            <person name="Scheffler B.E."/>
            <person name="Scheffler J.A."/>
            <person name="Stelly D.M."/>
            <person name="Triplett B.A."/>
            <person name="Van Deynze A."/>
            <person name="Vaslin M.F."/>
            <person name="Waghmare V.N."/>
            <person name="Walford S.A."/>
            <person name="Wright R.J."/>
            <person name="Zaki E.A."/>
            <person name="Zhang T."/>
            <person name="Dennis E.S."/>
            <person name="Mayer K.F."/>
            <person name="Peterson D.G."/>
            <person name="Rokhsar D.S."/>
            <person name="Wang X."/>
            <person name="Schmutz J."/>
        </authorList>
    </citation>
    <scope>NUCLEOTIDE SEQUENCE [LARGE SCALE GENOMIC DNA]</scope>
</reference>
<gene>
    <name evidence="1" type="ORF">B456_009G286900</name>
</gene>
<proteinExistence type="predicted"/>
<sequence length="115" mass="13396">MWTYEELHELCTRSMYVFISYRNQMLLIWAIVLFSVKHGPGICLCPGPWTCNLDENIMKSVSYTVLYYYSGTLRWCFYSLSFYETVVGEGYFVAGLVWILMNANLCLVNLSCCSF</sequence>
<evidence type="ECO:0000313" key="1">
    <source>
        <dbReference type="EMBL" id="KJB60023.1"/>
    </source>
</evidence>
<protein>
    <submittedName>
        <fullName evidence="1">Uncharacterized protein</fullName>
    </submittedName>
</protein>
<dbReference type="AlphaFoldDB" id="A0A0D2S9V9"/>
<dbReference type="EMBL" id="CM001748">
    <property type="protein sequence ID" value="KJB60023.1"/>
    <property type="molecule type" value="Genomic_DNA"/>
</dbReference>
<evidence type="ECO:0000313" key="2">
    <source>
        <dbReference type="Proteomes" id="UP000032304"/>
    </source>
</evidence>
<organism evidence="1 2">
    <name type="scientific">Gossypium raimondii</name>
    <name type="common">Peruvian cotton</name>
    <name type="synonym">Gossypium klotzschianum subsp. raimondii</name>
    <dbReference type="NCBI Taxonomy" id="29730"/>
    <lineage>
        <taxon>Eukaryota</taxon>
        <taxon>Viridiplantae</taxon>
        <taxon>Streptophyta</taxon>
        <taxon>Embryophyta</taxon>
        <taxon>Tracheophyta</taxon>
        <taxon>Spermatophyta</taxon>
        <taxon>Magnoliopsida</taxon>
        <taxon>eudicotyledons</taxon>
        <taxon>Gunneridae</taxon>
        <taxon>Pentapetalae</taxon>
        <taxon>rosids</taxon>
        <taxon>malvids</taxon>
        <taxon>Malvales</taxon>
        <taxon>Malvaceae</taxon>
        <taxon>Malvoideae</taxon>
        <taxon>Gossypium</taxon>
    </lineage>
</organism>
<accession>A0A0D2S9V9</accession>
<name>A0A0D2S9V9_GOSRA</name>
<dbReference type="Proteomes" id="UP000032304">
    <property type="component" value="Chromosome 9"/>
</dbReference>
<keyword evidence="2" id="KW-1185">Reference proteome</keyword>
<dbReference type="Gramene" id="KJB60023">
    <property type="protein sequence ID" value="KJB60023"/>
    <property type="gene ID" value="B456_009G286900"/>
</dbReference>